<dbReference type="InterPro" id="IPR008906">
    <property type="entry name" value="HATC_C_dom"/>
</dbReference>
<dbReference type="InterPro" id="IPR003656">
    <property type="entry name" value="Znf_BED"/>
</dbReference>
<evidence type="ECO:0000256" key="1">
    <source>
        <dbReference type="ARBA" id="ARBA00004123"/>
    </source>
</evidence>
<dbReference type="Proteomes" id="UP000005408">
    <property type="component" value="Unassembled WGS sequence"/>
</dbReference>
<dbReference type="EnsemblMetazoa" id="G31129.4">
    <property type="protein sequence ID" value="G31129.4:cds"/>
    <property type="gene ID" value="G31129"/>
</dbReference>
<evidence type="ECO:0000256" key="2">
    <source>
        <dbReference type="ARBA" id="ARBA00022723"/>
    </source>
</evidence>
<reference evidence="11" key="1">
    <citation type="submission" date="2022-08" db="UniProtKB">
        <authorList>
            <consortium name="EnsemblMetazoa"/>
        </authorList>
    </citation>
    <scope>IDENTIFICATION</scope>
    <source>
        <strain evidence="11">05x7-T-G4-1.051#20</strain>
    </source>
</reference>
<evidence type="ECO:0000313" key="12">
    <source>
        <dbReference type="Proteomes" id="UP000005408"/>
    </source>
</evidence>
<dbReference type="InterPro" id="IPR036236">
    <property type="entry name" value="Znf_C2H2_sf"/>
</dbReference>
<keyword evidence="8" id="KW-0539">Nucleus</keyword>
<feature type="domain" description="BED-type" evidence="10">
    <location>
        <begin position="33"/>
        <end position="98"/>
    </location>
</feature>
<keyword evidence="5" id="KW-0805">Transcription regulation</keyword>
<organism evidence="11 12">
    <name type="scientific">Magallana gigas</name>
    <name type="common">Pacific oyster</name>
    <name type="synonym">Crassostrea gigas</name>
    <dbReference type="NCBI Taxonomy" id="29159"/>
    <lineage>
        <taxon>Eukaryota</taxon>
        <taxon>Metazoa</taxon>
        <taxon>Spiralia</taxon>
        <taxon>Lophotrochozoa</taxon>
        <taxon>Mollusca</taxon>
        <taxon>Bivalvia</taxon>
        <taxon>Autobranchia</taxon>
        <taxon>Pteriomorphia</taxon>
        <taxon>Ostreida</taxon>
        <taxon>Ostreoidea</taxon>
        <taxon>Ostreidae</taxon>
        <taxon>Magallana</taxon>
    </lineage>
</organism>
<dbReference type="SMART" id="SM00614">
    <property type="entry name" value="ZnF_BED"/>
    <property type="match status" value="1"/>
</dbReference>
<evidence type="ECO:0000256" key="9">
    <source>
        <dbReference type="PROSITE-ProRule" id="PRU00027"/>
    </source>
</evidence>
<dbReference type="SUPFAM" id="SSF53098">
    <property type="entry name" value="Ribonuclease H-like"/>
    <property type="match status" value="1"/>
</dbReference>
<keyword evidence="6" id="KW-0238">DNA-binding</keyword>
<evidence type="ECO:0000256" key="5">
    <source>
        <dbReference type="ARBA" id="ARBA00023015"/>
    </source>
</evidence>
<keyword evidence="4" id="KW-0862">Zinc</keyword>
<dbReference type="GO" id="GO:0005634">
    <property type="term" value="C:nucleus"/>
    <property type="evidence" value="ECO:0007669"/>
    <property type="project" value="UniProtKB-SubCell"/>
</dbReference>
<evidence type="ECO:0000313" key="11">
    <source>
        <dbReference type="EnsemblMetazoa" id="G31129.4:cds"/>
    </source>
</evidence>
<evidence type="ECO:0000256" key="3">
    <source>
        <dbReference type="ARBA" id="ARBA00022771"/>
    </source>
</evidence>
<dbReference type="SUPFAM" id="SSF57667">
    <property type="entry name" value="beta-beta-alpha zinc fingers"/>
    <property type="match status" value="1"/>
</dbReference>
<dbReference type="GO" id="GO:0003677">
    <property type="term" value="F:DNA binding"/>
    <property type="evidence" value="ECO:0007669"/>
    <property type="project" value="UniProtKB-KW"/>
</dbReference>
<sequence length="595" mass="67242">MDESQIKKEDAMAVYQNIQASGARPTLYGFPGKTKSTVWGHFGFYMGEDGHLDKSHAICRHCYTAVRYSGNTTNLHTHLARHGYGGKKQPHPLADVSGLTSPIAKPRILPSPTDGENIVTSAQKDTFHPLISEVYGNTLRSPLALNTMIAEYLIDRFEAPEAVDNSAFVNMMLAADPSFDHEKCRRFCESFMSQHHDILNHSLSDILKNCEAVALTYDKWTSASRENYVTYNVHVVNTLWEMETYTLATNSDCGSVTEDLEKIRNKWDFQESMTVLSIGDVRQSNHSNIQVVHCLAEAINTAALAGLDLESVRGVISGVERIQKQLVQSFSDDRSDSSTFIAAQDKQKRHGWLFTYDVLTKLMEQKELITLMKKVDDIDCDVFSYSDANVRKFLLVASFLDPRYKDLLFVEKEERVLARDVLSEVATELYRRGSDTSGEEEIVIQSEKGGSPCSVIVINNERDYEPSAKKLKNDDKEENATTSSKSDDWLADVIGSKKSTMNTAKEEGVLAEIDQYHTMEQRTTSPFVWWNHRQSIFTTLSRVAKTYLCVPATSRSPDQMFVAEADRDGSQRRLLSSDHVDRLVFLHNNYFKLKN</sequence>
<accession>A0A8W8M606</accession>
<dbReference type="PROSITE" id="PS50808">
    <property type="entry name" value="ZF_BED"/>
    <property type="match status" value="1"/>
</dbReference>
<comment type="subcellular location">
    <subcellularLocation>
        <location evidence="1">Nucleus</location>
    </subcellularLocation>
</comment>
<dbReference type="InterPro" id="IPR052035">
    <property type="entry name" value="ZnF_BED_domain_contain"/>
</dbReference>
<dbReference type="InterPro" id="IPR012337">
    <property type="entry name" value="RNaseH-like_sf"/>
</dbReference>
<proteinExistence type="predicted"/>
<keyword evidence="3 9" id="KW-0863">Zinc-finger</keyword>
<evidence type="ECO:0000259" key="10">
    <source>
        <dbReference type="PROSITE" id="PS50808"/>
    </source>
</evidence>
<keyword evidence="2" id="KW-0479">Metal-binding</keyword>
<dbReference type="PANTHER" id="PTHR46481">
    <property type="entry name" value="ZINC FINGER BED DOMAIN-CONTAINING PROTEIN 4"/>
    <property type="match status" value="1"/>
</dbReference>
<evidence type="ECO:0000256" key="7">
    <source>
        <dbReference type="ARBA" id="ARBA00023163"/>
    </source>
</evidence>
<evidence type="ECO:0000256" key="4">
    <source>
        <dbReference type="ARBA" id="ARBA00022833"/>
    </source>
</evidence>
<dbReference type="GO" id="GO:0009791">
    <property type="term" value="P:post-embryonic development"/>
    <property type="evidence" value="ECO:0007669"/>
    <property type="project" value="UniProtKB-ARBA"/>
</dbReference>
<evidence type="ECO:0000256" key="8">
    <source>
        <dbReference type="ARBA" id="ARBA00023242"/>
    </source>
</evidence>
<dbReference type="Pfam" id="PF05699">
    <property type="entry name" value="Dimer_Tnp_hAT"/>
    <property type="match status" value="1"/>
</dbReference>
<keyword evidence="12" id="KW-1185">Reference proteome</keyword>
<dbReference type="GO" id="GO:0046983">
    <property type="term" value="F:protein dimerization activity"/>
    <property type="evidence" value="ECO:0007669"/>
    <property type="project" value="InterPro"/>
</dbReference>
<name>A0A8W8M606_MAGGI</name>
<keyword evidence="7" id="KW-0804">Transcription</keyword>
<dbReference type="Pfam" id="PF02892">
    <property type="entry name" value="zf-BED"/>
    <property type="match status" value="1"/>
</dbReference>
<dbReference type="GO" id="GO:0008270">
    <property type="term" value="F:zinc ion binding"/>
    <property type="evidence" value="ECO:0007669"/>
    <property type="project" value="UniProtKB-KW"/>
</dbReference>
<dbReference type="PANTHER" id="PTHR46481:SF10">
    <property type="entry name" value="ZINC FINGER BED DOMAIN-CONTAINING PROTEIN 39"/>
    <property type="match status" value="1"/>
</dbReference>
<protein>
    <recommendedName>
        <fullName evidence="10">BED-type domain-containing protein</fullName>
    </recommendedName>
</protein>
<evidence type="ECO:0000256" key="6">
    <source>
        <dbReference type="ARBA" id="ARBA00023125"/>
    </source>
</evidence>
<dbReference type="AlphaFoldDB" id="A0A8W8M606"/>